<name>A0A7W9B696_9SPHN</name>
<dbReference type="Gene3D" id="3.20.20.80">
    <property type="entry name" value="Glycosidases"/>
    <property type="match status" value="1"/>
</dbReference>
<dbReference type="InterPro" id="IPR017853">
    <property type="entry name" value="GH"/>
</dbReference>
<dbReference type="InterPro" id="IPR045053">
    <property type="entry name" value="MAN-like"/>
</dbReference>
<keyword evidence="3 6" id="KW-0378">Hydrolase</keyword>
<evidence type="ECO:0000259" key="5">
    <source>
        <dbReference type="Pfam" id="PF26410"/>
    </source>
</evidence>
<dbReference type="SUPFAM" id="SSF51445">
    <property type="entry name" value="(Trans)glycosidases"/>
    <property type="match status" value="1"/>
</dbReference>
<evidence type="ECO:0000256" key="2">
    <source>
        <dbReference type="ARBA" id="ARBA00012706"/>
    </source>
</evidence>
<evidence type="ECO:0000313" key="7">
    <source>
        <dbReference type="Proteomes" id="UP000537161"/>
    </source>
</evidence>
<accession>A0A7W9B696</accession>
<dbReference type="PROSITE" id="PS51318">
    <property type="entry name" value="TAT"/>
    <property type="match status" value="1"/>
</dbReference>
<proteinExistence type="predicted"/>
<dbReference type="InterPro" id="IPR006311">
    <property type="entry name" value="TAT_signal"/>
</dbReference>
<evidence type="ECO:0000256" key="3">
    <source>
        <dbReference type="ARBA" id="ARBA00022801"/>
    </source>
</evidence>
<dbReference type="GO" id="GO:0016985">
    <property type="term" value="F:mannan endo-1,4-beta-mannosidase activity"/>
    <property type="evidence" value="ECO:0007669"/>
    <property type="project" value="UniProtKB-EC"/>
</dbReference>
<reference evidence="6 7" key="1">
    <citation type="submission" date="2020-08" db="EMBL/GenBank/DDBJ databases">
        <title>Genomic Encyclopedia of Type Strains, Phase IV (KMG-IV): sequencing the most valuable type-strain genomes for metagenomic binning, comparative biology and taxonomic classification.</title>
        <authorList>
            <person name="Goeker M."/>
        </authorList>
    </citation>
    <scope>NUCLEOTIDE SEQUENCE [LARGE SCALE GENOMIC DNA]</scope>
    <source>
        <strain evidence="6 7">DSM 27163</strain>
    </source>
</reference>
<evidence type="ECO:0000313" key="6">
    <source>
        <dbReference type="EMBL" id="MBB5706791.1"/>
    </source>
</evidence>
<evidence type="ECO:0000256" key="4">
    <source>
        <dbReference type="ARBA" id="ARBA00023295"/>
    </source>
</evidence>
<dbReference type="AlphaFoldDB" id="A0A7W9B696"/>
<dbReference type="Pfam" id="PF26410">
    <property type="entry name" value="GH5_mannosidase"/>
    <property type="match status" value="1"/>
</dbReference>
<dbReference type="PANTHER" id="PTHR31451">
    <property type="match status" value="1"/>
</dbReference>
<gene>
    <name evidence="6" type="ORF">FHR21_002150</name>
</gene>
<evidence type="ECO:0000256" key="1">
    <source>
        <dbReference type="ARBA" id="ARBA00001678"/>
    </source>
</evidence>
<dbReference type="RefSeq" id="WP_221235127.1">
    <property type="nucleotide sequence ID" value="NZ_JACIJH010000006.1"/>
</dbReference>
<organism evidence="6 7">
    <name type="scientific">Sphingopyxis panaciterrulae</name>
    <dbReference type="NCBI Taxonomy" id="462372"/>
    <lineage>
        <taxon>Bacteria</taxon>
        <taxon>Pseudomonadati</taxon>
        <taxon>Pseudomonadota</taxon>
        <taxon>Alphaproteobacteria</taxon>
        <taxon>Sphingomonadales</taxon>
        <taxon>Sphingomonadaceae</taxon>
        <taxon>Sphingopyxis</taxon>
    </lineage>
</organism>
<dbReference type="InterPro" id="IPR001547">
    <property type="entry name" value="Glyco_hydro_5"/>
</dbReference>
<protein>
    <recommendedName>
        <fullName evidence="2">mannan endo-1,4-beta-mannosidase</fullName>
        <ecNumber evidence="2">3.2.1.78</ecNumber>
    </recommendedName>
</protein>
<comment type="catalytic activity">
    <reaction evidence="1">
        <text>Random hydrolysis of (1-&gt;4)-beta-D-mannosidic linkages in mannans, galactomannans and glucomannans.</text>
        <dbReference type="EC" id="3.2.1.78"/>
    </reaction>
</comment>
<dbReference type="EC" id="3.2.1.78" evidence="2"/>
<dbReference type="PANTHER" id="PTHR31451:SF40">
    <property type="entry name" value="GLYCOSIDE HYDROLASE FAMILY 5 DOMAIN-CONTAINING PROTEIN"/>
    <property type="match status" value="1"/>
</dbReference>
<dbReference type="Proteomes" id="UP000537161">
    <property type="component" value="Unassembled WGS sequence"/>
</dbReference>
<keyword evidence="7" id="KW-1185">Reference proteome</keyword>
<comment type="caution">
    <text evidence="6">The sequence shown here is derived from an EMBL/GenBank/DDBJ whole genome shotgun (WGS) entry which is preliminary data.</text>
</comment>
<feature type="domain" description="Glycoside hydrolase family 5" evidence="5">
    <location>
        <begin position="31"/>
        <end position="433"/>
    </location>
</feature>
<sequence length="443" mass="48097">MTPDRRHTLALLGAAAAGLMLGGAGEPPAPFVRRDGLALRRGDAPYRIVGANLWYAAWLGADADYGDRARLGRELDRLRALGVGNLRIMASAEEGPLKHSIRPGFSRADGSANETLLAGLDFAMAEIAKRGMTAVLVLGNFWEWSGGFSTWLYRATGRYVDANDPAHPWPAFADSSAGFYANAGAVALYHAHVRRVVARRNGVTGRLYADDPAILSWQLANEPRPGGSDAMIARTADAYYDWIEATAKLIRGLDPGHLVSLGQEGTQATNGGEAMVLRAHRDVDYLTAHVWPLNWGWVDGGDLAGTWDRGSALSAAYVDAHARLAETLGKPLVIEEFGFPRDGETYAPGTSTTWRDRFYAMIQNRVEASWRAGGPIAGSNFWAWNGEARAAHGDHRFRDGDRAYMGDPPHEPQGWYGLFDSDASSLAQLRRHAARAGARHPPQ</sequence>
<keyword evidence="4 6" id="KW-0326">Glycosidase</keyword>
<dbReference type="EMBL" id="JACIJH010000006">
    <property type="protein sequence ID" value="MBB5706791.1"/>
    <property type="molecule type" value="Genomic_DNA"/>
</dbReference>